<evidence type="ECO:0000256" key="2">
    <source>
        <dbReference type="ARBA" id="ARBA00005885"/>
    </source>
</evidence>
<name>A0A2G2YTL2_CAPAN</name>
<dbReference type="Proteomes" id="UP000222542">
    <property type="component" value="Unassembled WGS sequence"/>
</dbReference>
<comment type="caution">
    <text evidence="7">The sequence shown here is derived from an EMBL/GenBank/DDBJ whole genome shotgun (WGS) entry which is preliminary data.</text>
</comment>
<accession>A0A2G2YTL2</accession>
<evidence type="ECO:0000256" key="4">
    <source>
        <dbReference type="ARBA" id="ARBA00022701"/>
    </source>
</evidence>
<evidence type="ECO:0000256" key="5">
    <source>
        <dbReference type="ARBA" id="ARBA00023212"/>
    </source>
</evidence>
<keyword evidence="4" id="KW-0493">Microtubule</keyword>
<sequence length="90" mass="10599">MVGGIEEPFRLSFQIRGNLDLSHSVDLRMKLYVGRGGLLSHTTGKEMLTIRLIYIVLWQEKKEAEIKQLWRNLNFKANPMPAFYREPDHR</sequence>
<dbReference type="InterPro" id="IPR027329">
    <property type="entry name" value="TPX2_C"/>
</dbReference>
<proteinExistence type="inferred from homology"/>
<evidence type="ECO:0000259" key="6">
    <source>
        <dbReference type="Pfam" id="PF06886"/>
    </source>
</evidence>
<evidence type="ECO:0000256" key="1">
    <source>
        <dbReference type="ARBA" id="ARBA00004245"/>
    </source>
</evidence>
<comment type="subcellular location">
    <subcellularLocation>
        <location evidence="1">Cytoplasm</location>
        <location evidence="1">Cytoskeleton</location>
    </subcellularLocation>
</comment>
<keyword evidence="3" id="KW-0963">Cytoplasm</keyword>
<comment type="similarity">
    <text evidence="2">Belongs to the TPX2 family.</text>
</comment>
<evidence type="ECO:0000313" key="8">
    <source>
        <dbReference type="Proteomes" id="UP000222542"/>
    </source>
</evidence>
<protein>
    <recommendedName>
        <fullName evidence="6">TPX2 C-terminal domain-containing protein</fullName>
    </recommendedName>
</protein>
<reference evidence="7 8" key="2">
    <citation type="journal article" date="2017" name="Genome Biol.">
        <title>New reference genome sequences of hot pepper reveal the massive evolution of plant disease-resistance genes by retroduplication.</title>
        <authorList>
            <person name="Kim S."/>
            <person name="Park J."/>
            <person name="Yeom S.I."/>
            <person name="Kim Y.M."/>
            <person name="Seo E."/>
            <person name="Kim K.T."/>
            <person name="Kim M.S."/>
            <person name="Lee J.M."/>
            <person name="Cheong K."/>
            <person name="Shin H.S."/>
            <person name="Kim S.B."/>
            <person name="Han K."/>
            <person name="Lee J."/>
            <person name="Park M."/>
            <person name="Lee H.A."/>
            <person name="Lee H.Y."/>
            <person name="Lee Y."/>
            <person name="Oh S."/>
            <person name="Lee J.H."/>
            <person name="Choi E."/>
            <person name="Choi E."/>
            <person name="Lee S.E."/>
            <person name="Jeon J."/>
            <person name="Kim H."/>
            <person name="Choi G."/>
            <person name="Song H."/>
            <person name="Lee J."/>
            <person name="Lee S.C."/>
            <person name="Kwon J.K."/>
            <person name="Lee H.Y."/>
            <person name="Koo N."/>
            <person name="Hong Y."/>
            <person name="Kim R.W."/>
            <person name="Kang W.H."/>
            <person name="Huh J.H."/>
            <person name="Kang B.C."/>
            <person name="Yang T.J."/>
            <person name="Lee Y.H."/>
            <person name="Bennetzen J.L."/>
            <person name="Choi D."/>
        </authorList>
    </citation>
    <scope>NUCLEOTIDE SEQUENCE [LARGE SCALE GENOMIC DNA]</scope>
    <source>
        <strain evidence="8">cv. CM334</strain>
    </source>
</reference>
<reference evidence="7 8" key="1">
    <citation type="journal article" date="2014" name="Nat. Genet.">
        <title>Genome sequence of the hot pepper provides insights into the evolution of pungency in Capsicum species.</title>
        <authorList>
            <person name="Kim S."/>
            <person name="Park M."/>
            <person name="Yeom S.I."/>
            <person name="Kim Y.M."/>
            <person name="Lee J.M."/>
            <person name="Lee H.A."/>
            <person name="Seo E."/>
            <person name="Choi J."/>
            <person name="Cheong K."/>
            <person name="Kim K.T."/>
            <person name="Jung K."/>
            <person name="Lee G.W."/>
            <person name="Oh S.K."/>
            <person name="Bae C."/>
            <person name="Kim S.B."/>
            <person name="Lee H.Y."/>
            <person name="Kim S.Y."/>
            <person name="Kim M.S."/>
            <person name="Kang B.C."/>
            <person name="Jo Y.D."/>
            <person name="Yang H.B."/>
            <person name="Jeong H.J."/>
            <person name="Kang W.H."/>
            <person name="Kwon J.K."/>
            <person name="Shin C."/>
            <person name="Lim J.Y."/>
            <person name="Park J.H."/>
            <person name="Huh J.H."/>
            <person name="Kim J.S."/>
            <person name="Kim B.D."/>
            <person name="Cohen O."/>
            <person name="Paran I."/>
            <person name="Suh M.C."/>
            <person name="Lee S.B."/>
            <person name="Kim Y.K."/>
            <person name="Shin Y."/>
            <person name="Noh S.J."/>
            <person name="Park J."/>
            <person name="Seo Y.S."/>
            <person name="Kwon S.Y."/>
            <person name="Kim H.A."/>
            <person name="Park J.M."/>
            <person name="Kim H.J."/>
            <person name="Choi S.B."/>
            <person name="Bosland P.W."/>
            <person name="Reeves G."/>
            <person name="Jo S.H."/>
            <person name="Lee B.W."/>
            <person name="Cho H.T."/>
            <person name="Choi H.S."/>
            <person name="Lee M.S."/>
            <person name="Yu Y."/>
            <person name="Do Choi Y."/>
            <person name="Park B.S."/>
            <person name="van Deynze A."/>
            <person name="Ashrafi H."/>
            <person name="Hill T."/>
            <person name="Kim W.T."/>
            <person name="Pai H.S."/>
            <person name="Ahn H.K."/>
            <person name="Yeam I."/>
            <person name="Giovannoni J.J."/>
            <person name="Rose J.K."/>
            <person name="Sorensen I."/>
            <person name="Lee S.J."/>
            <person name="Kim R.W."/>
            <person name="Choi I.Y."/>
            <person name="Choi B.S."/>
            <person name="Lim J.S."/>
            <person name="Lee Y.H."/>
            <person name="Choi D."/>
        </authorList>
    </citation>
    <scope>NUCLEOTIDE SEQUENCE [LARGE SCALE GENOMIC DNA]</scope>
    <source>
        <strain evidence="8">cv. CM334</strain>
    </source>
</reference>
<dbReference type="EMBL" id="AYRZ02000009">
    <property type="protein sequence ID" value="PHT73086.1"/>
    <property type="molecule type" value="Genomic_DNA"/>
</dbReference>
<dbReference type="Gramene" id="PHT73086">
    <property type="protein sequence ID" value="PHT73086"/>
    <property type="gene ID" value="T459_23871"/>
</dbReference>
<evidence type="ECO:0000256" key="3">
    <source>
        <dbReference type="ARBA" id="ARBA00022490"/>
    </source>
</evidence>
<evidence type="ECO:0000313" key="7">
    <source>
        <dbReference type="EMBL" id="PHT73086.1"/>
    </source>
</evidence>
<keyword evidence="5" id="KW-0206">Cytoskeleton</keyword>
<dbReference type="GO" id="GO:0005874">
    <property type="term" value="C:microtubule"/>
    <property type="evidence" value="ECO:0007669"/>
    <property type="project" value="UniProtKB-KW"/>
</dbReference>
<dbReference type="Pfam" id="PF06886">
    <property type="entry name" value="TPX2"/>
    <property type="match status" value="1"/>
</dbReference>
<organism evidence="7 8">
    <name type="scientific">Capsicum annuum</name>
    <name type="common">Capsicum pepper</name>
    <dbReference type="NCBI Taxonomy" id="4072"/>
    <lineage>
        <taxon>Eukaryota</taxon>
        <taxon>Viridiplantae</taxon>
        <taxon>Streptophyta</taxon>
        <taxon>Embryophyta</taxon>
        <taxon>Tracheophyta</taxon>
        <taxon>Spermatophyta</taxon>
        <taxon>Magnoliopsida</taxon>
        <taxon>eudicotyledons</taxon>
        <taxon>Gunneridae</taxon>
        <taxon>Pentapetalae</taxon>
        <taxon>asterids</taxon>
        <taxon>lamiids</taxon>
        <taxon>Solanales</taxon>
        <taxon>Solanaceae</taxon>
        <taxon>Solanoideae</taxon>
        <taxon>Capsiceae</taxon>
        <taxon>Capsicum</taxon>
    </lineage>
</organism>
<dbReference type="AlphaFoldDB" id="A0A2G2YTL2"/>
<keyword evidence="8" id="KW-1185">Reference proteome</keyword>
<gene>
    <name evidence="7" type="ORF">T459_23871</name>
</gene>
<feature type="domain" description="TPX2 C-terminal" evidence="6">
    <location>
        <begin position="59"/>
        <end position="87"/>
    </location>
</feature>